<name>A0A8H6U5H8_9PEZI</name>
<dbReference type="EMBL" id="WIGO01000003">
    <property type="protein sequence ID" value="KAF6841439.1"/>
    <property type="molecule type" value="Genomic_DNA"/>
</dbReference>
<feature type="compositionally biased region" description="Polar residues" evidence="1">
    <location>
        <begin position="21"/>
        <end position="31"/>
    </location>
</feature>
<organism evidence="2 3">
    <name type="scientific">Colletotrichum plurivorum</name>
    <dbReference type="NCBI Taxonomy" id="2175906"/>
    <lineage>
        <taxon>Eukaryota</taxon>
        <taxon>Fungi</taxon>
        <taxon>Dikarya</taxon>
        <taxon>Ascomycota</taxon>
        <taxon>Pezizomycotina</taxon>
        <taxon>Sordariomycetes</taxon>
        <taxon>Hypocreomycetidae</taxon>
        <taxon>Glomerellales</taxon>
        <taxon>Glomerellaceae</taxon>
        <taxon>Colletotrichum</taxon>
        <taxon>Colletotrichum orchidearum species complex</taxon>
    </lineage>
</organism>
<protein>
    <submittedName>
        <fullName evidence="2">Uncharacterized protein</fullName>
    </submittedName>
</protein>
<evidence type="ECO:0000313" key="3">
    <source>
        <dbReference type="Proteomes" id="UP000654918"/>
    </source>
</evidence>
<keyword evidence="3" id="KW-1185">Reference proteome</keyword>
<evidence type="ECO:0000256" key="1">
    <source>
        <dbReference type="SAM" id="MobiDB-lite"/>
    </source>
</evidence>
<reference evidence="2" key="1">
    <citation type="journal article" date="2020" name="Phytopathology">
        <title>Genome Sequence Resources of Colletotrichum truncatum, C. plurivorum, C. musicola, and C. sojae: Four Species Pathogenic to Soybean (Glycine max).</title>
        <authorList>
            <person name="Rogerio F."/>
            <person name="Boufleur T.R."/>
            <person name="Ciampi-Guillardi M."/>
            <person name="Sukno S.A."/>
            <person name="Thon M.R."/>
            <person name="Massola Junior N.S."/>
            <person name="Baroncelli R."/>
        </authorList>
    </citation>
    <scope>NUCLEOTIDE SEQUENCE</scope>
    <source>
        <strain evidence="2">LFN00145</strain>
    </source>
</reference>
<dbReference type="AlphaFoldDB" id="A0A8H6U5H8"/>
<sequence>MSGAPSAETGSPAVNLPPNDPSDTSPATNQSEGGGGGSGSGTVTERPLMGYANNFDVDWVVSLRENNPPSTTGAVAGSIKSPR</sequence>
<proteinExistence type="predicted"/>
<feature type="region of interest" description="Disordered" evidence="1">
    <location>
        <begin position="1"/>
        <end position="49"/>
    </location>
</feature>
<gene>
    <name evidence="2" type="ORF">CPLU01_00570</name>
</gene>
<evidence type="ECO:0000313" key="2">
    <source>
        <dbReference type="EMBL" id="KAF6841439.1"/>
    </source>
</evidence>
<feature type="region of interest" description="Disordered" evidence="1">
    <location>
        <begin position="64"/>
        <end position="83"/>
    </location>
</feature>
<accession>A0A8H6U5H8</accession>
<feature type="compositionally biased region" description="Polar residues" evidence="1">
    <location>
        <begin position="64"/>
        <end position="73"/>
    </location>
</feature>
<comment type="caution">
    <text evidence="2">The sequence shown here is derived from an EMBL/GenBank/DDBJ whole genome shotgun (WGS) entry which is preliminary data.</text>
</comment>
<dbReference type="Proteomes" id="UP000654918">
    <property type="component" value="Unassembled WGS sequence"/>
</dbReference>